<dbReference type="Pfam" id="PF04893">
    <property type="entry name" value="Yip1"/>
    <property type="match status" value="1"/>
</dbReference>
<reference evidence="7 8" key="1">
    <citation type="submission" date="2017-03" db="EMBL/GenBank/DDBJ databases">
        <title>Genome sequence of Clostridium hungatei DSM 14427.</title>
        <authorList>
            <person name="Poehlein A."/>
            <person name="Daniel R."/>
        </authorList>
    </citation>
    <scope>NUCLEOTIDE SEQUENCE [LARGE SCALE GENOMIC DNA]</scope>
    <source>
        <strain evidence="7 8">DSM 14427</strain>
    </source>
</reference>
<feature type="transmembrane region" description="Helical" evidence="5">
    <location>
        <begin position="135"/>
        <end position="159"/>
    </location>
</feature>
<feature type="transmembrane region" description="Helical" evidence="5">
    <location>
        <begin position="101"/>
        <end position="123"/>
    </location>
</feature>
<proteinExistence type="predicted"/>
<keyword evidence="8" id="KW-1185">Reference proteome</keyword>
<evidence type="ECO:0000256" key="2">
    <source>
        <dbReference type="ARBA" id="ARBA00022692"/>
    </source>
</evidence>
<evidence type="ECO:0000313" key="8">
    <source>
        <dbReference type="Proteomes" id="UP000191554"/>
    </source>
</evidence>
<dbReference type="OrthoDB" id="1715999at2"/>
<name>A0A1V4SMX2_RUMHU</name>
<evidence type="ECO:0000313" key="7">
    <source>
        <dbReference type="EMBL" id="OPX45210.1"/>
    </source>
</evidence>
<comment type="caution">
    <text evidence="7">The sequence shown here is derived from an EMBL/GenBank/DDBJ whole genome shotgun (WGS) entry which is preliminary data.</text>
</comment>
<keyword evidence="3 5" id="KW-1133">Transmembrane helix</keyword>
<sequence length="240" mass="26461">MEHMKTKDIAEPAIKRTKFFGRILGVITSPQKTMEEIAGNPRTLFPFFLVAFGALIFYAVRLPLYKEMINRSIELQLQDTGTQVAGGQEGFVQAVGVAGGLIGTSITSVVIWLITTLAFFLLIKVFKGEGTFKQYVSVIGYSYIINALYLAISLCVSFFTDSLFFDSSVAGIVDIFVPDLKGKFVYGFLRGFDLFGIWQYAVMGFGVAAVSKIGWKKVWLATSVIFLGFILLNAGNMSNM</sequence>
<organism evidence="7 8">
    <name type="scientific">Ruminiclostridium hungatei</name>
    <name type="common">Clostridium hungatei</name>
    <dbReference type="NCBI Taxonomy" id="48256"/>
    <lineage>
        <taxon>Bacteria</taxon>
        <taxon>Bacillati</taxon>
        <taxon>Bacillota</taxon>
        <taxon>Clostridia</taxon>
        <taxon>Eubacteriales</taxon>
        <taxon>Oscillospiraceae</taxon>
        <taxon>Ruminiclostridium</taxon>
    </lineage>
</organism>
<dbReference type="EMBL" id="MZGX01000005">
    <property type="protein sequence ID" value="OPX45210.1"/>
    <property type="molecule type" value="Genomic_DNA"/>
</dbReference>
<accession>A0A1V4SMX2</accession>
<feature type="transmembrane region" description="Helical" evidence="5">
    <location>
        <begin position="43"/>
        <end position="60"/>
    </location>
</feature>
<comment type="subcellular location">
    <subcellularLocation>
        <location evidence="1">Membrane</location>
        <topology evidence="1">Multi-pass membrane protein</topology>
    </subcellularLocation>
</comment>
<dbReference type="GO" id="GO:0016020">
    <property type="term" value="C:membrane"/>
    <property type="evidence" value="ECO:0007669"/>
    <property type="project" value="UniProtKB-SubCell"/>
</dbReference>
<dbReference type="STRING" id="48256.CLHUN_10970"/>
<protein>
    <submittedName>
        <fullName evidence="7">Yip1 domain protein</fullName>
    </submittedName>
</protein>
<keyword evidence="4 5" id="KW-0472">Membrane</keyword>
<evidence type="ECO:0000256" key="3">
    <source>
        <dbReference type="ARBA" id="ARBA00022989"/>
    </source>
</evidence>
<feature type="transmembrane region" description="Helical" evidence="5">
    <location>
        <begin position="188"/>
        <end position="211"/>
    </location>
</feature>
<feature type="transmembrane region" description="Helical" evidence="5">
    <location>
        <begin position="218"/>
        <end position="235"/>
    </location>
</feature>
<gene>
    <name evidence="7" type="ORF">CLHUN_10970</name>
</gene>
<dbReference type="Proteomes" id="UP000191554">
    <property type="component" value="Unassembled WGS sequence"/>
</dbReference>
<evidence type="ECO:0000256" key="1">
    <source>
        <dbReference type="ARBA" id="ARBA00004141"/>
    </source>
</evidence>
<evidence type="ECO:0000259" key="6">
    <source>
        <dbReference type="Pfam" id="PF04893"/>
    </source>
</evidence>
<dbReference type="AlphaFoldDB" id="A0A1V4SMX2"/>
<dbReference type="InterPro" id="IPR006977">
    <property type="entry name" value="Yip1_dom"/>
</dbReference>
<keyword evidence="2 5" id="KW-0812">Transmembrane</keyword>
<feature type="domain" description="Yip1" evidence="6">
    <location>
        <begin position="25"/>
        <end position="231"/>
    </location>
</feature>
<evidence type="ECO:0000256" key="5">
    <source>
        <dbReference type="SAM" id="Phobius"/>
    </source>
</evidence>
<evidence type="ECO:0000256" key="4">
    <source>
        <dbReference type="ARBA" id="ARBA00023136"/>
    </source>
</evidence>